<dbReference type="Proteomes" id="UP000238479">
    <property type="component" value="Chromosome 1"/>
</dbReference>
<evidence type="ECO:0000313" key="1">
    <source>
        <dbReference type="EMBL" id="PRQ60246.1"/>
    </source>
</evidence>
<dbReference type="Gramene" id="PRQ60246">
    <property type="protein sequence ID" value="PRQ60246"/>
    <property type="gene ID" value="RchiOBHm_Chr1g0379111"/>
</dbReference>
<dbReference type="OMA" id="TIDENCF"/>
<evidence type="ECO:0000313" key="2">
    <source>
        <dbReference type="Proteomes" id="UP000238479"/>
    </source>
</evidence>
<reference evidence="1 2" key="1">
    <citation type="journal article" date="2018" name="Nat. Genet.">
        <title>The Rosa genome provides new insights in the design of modern roses.</title>
        <authorList>
            <person name="Bendahmane M."/>
        </authorList>
    </citation>
    <scope>NUCLEOTIDE SEQUENCE [LARGE SCALE GENOMIC DNA]</scope>
    <source>
        <strain evidence="2">cv. Old Blush</strain>
    </source>
</reference>
<comment type="caution">
    <text evidence="1">The sequence shown here is derived from an EMBL/GenBank/DDBJ whole genome shotgun (WGS) entry which is preliminary data.</text>
</comment>
<dbReference type="AlphaFoldDB" id="A0A2P6SNH5"/>
<proteinExistence type="predicted"/>
<organism evidence="1 2">
    <name type="scientific">Rosa chinensis</name>
    <name type="common">China rose</name>
    <dbReference type="NCBI Taxonomy" id="74649"/>
    <lineage>
        <taxon>Eukaryota</taxon>
        <taxon>Viridiplantae</taxon>
        <taxon>Streptophyta</taxon>
        <taxon>Embryophyta</taxon>
        <taxon>Tracheophyta</taxon>
        <taxon>Spermatophyta</taxon>
        <taxon>Magnoliopsida</taxon>
        <taxon>eudicotyledons</taxon>
        <taxon>Gunneridae</taxon>
        <taxon>Pentapetalae</taxon>
        <taxon>rosids</taxon>
        <taxon>fabids</taxon>
        <taxon>Rosales</taxon>
        <taxon>Rosaceae</taxon>
        <taxon>Rosoideae</taxon>
        <taxon>Rosoideae incertae sedis</taxon>
        <taxon>Rosa</taxon>
    </lineage>
</organism>
<sequence length="435" mass="50222">MEMIEKNREAKSVFFMVEFDLYDSYTGGIYEIKLDQLQQLERGKSVGGLDTDPSTLPILEPVLKFFDESWKMGGICLIDGARFGSFSRLYIMVNQIPWPYLKPVTPKHAFFFDTLSSDLELHKVSPPKTSKQYCLVISAYGMLYYLAEPMCFPKIQEPSFERYDPSSDSWESLPPFPDYSLHQAHTVMTGYAVCYGYILLSMKNKKGYEAAAFHIRSRTWHKVKISPKNPYYYPFYGRAVVVDNTIYALARSLNLVLVFSFWWDSDEDGDIAKRRHFLGTPLSLILMDMYHPPCLLIGLRTQNLVHLGRRYFCVVQTGQNNDSFEYRYLCATTFKIAGEGREMKIETVQSSVFRIAIEGNNELKVRFSFTPDYKDIEPEEEEYSATNALPENENAAWTSKVEEDFFSFPTGPKLFSTGLTLELLELLEAFRTKKE</sequence>
<dbReference type="STRING" id="74649.A0A2P6SNH5"/>
<accession>A0A2P6SNH5</accession>
<dbReference type="Pfam" id="PF07893">
    <property type="entry name" value="DUF1668"/>
    <property type="match status" value="1"/>
</dbReference>
<dbReference type="Gene3D" id="2.120.10.80">
    <property type="entry name" value="Kelch-type beta propeller"/>
    <property type="match status" value="1"/>
</dbReference>
<dbReference type="InterPro" id="IPR015915">
    <property type="entry name" value="Kelch-typ_b-propeller"/>
</dbReference>
<keyword evidence="2" id="KW-1185">Reference proteome</keyword>
<protein>
    <submittedName>
        <fullName evidence="1">Putative galactose oxidase, beta-propeller</fullName>
    </submittedName>
</protein>
<name>A0A2P6SNH5_ROSCH</name>
<dbReference type="InterPro" id="IPR012871">
    <property type="entry name" value="DUF1668_ORYSA"/>
</dbReference>
<dbReference type="SUPFAM" id="SSF117281">
    <property type="entry name" value="Kelch motif"/>
    <property type="match status" value="1"/>
</dbReference>
<gene>
    <name evidence="1" type="ORF">RchiOBHm_Chr1g0379111</name>
</gene>
<dbReference type="EMBL" id="PDCK01000039">
    <property type="protein sequence ID" value="PRQ60246.1"/>
    <property type="molecule type" value="Genomic_DNA"/>
</dbReference>